<evidence type="ECO:0000313" key="2">
    <source>
        <dbReference type="Proteomes" id="UP001596152"/>
    </source>
</evidence>
<gene>
    <name evidence="1" type="ORF">ACFPIE_03580</name>
</gene>
<keyword evidence="2" id="KW-1185">Reference proteome</keyword>
<dbReference type="Proteomes" id="UP001596152">
    <property type="component" value="Unassembled WGS sequence"/>
</dbReference>
<evidence type="ECO:0000313" key="1">
    <source>
        <dbReference type="EMBL" id="MFC5342981.1"/>
    </source>
</evidence>
<organism evidence="1 2">
    <name type="scientific">Brevundimonas staleyi</name>
    <dbReference type="NCBI Taxonomy" id="74326"/>
    <lineage>
        <taxon>Bacteria</taxon>
        <taxon>Pseudomonadati</taxon>
        <taxon>Pseudomonadota</taxon>
        <taxon>Alphaproteobacteria</taxon>
        <taxon>Caulobacterales</taxon>
        <taxon>Caulobacteraceae</taxon>
        <taxon>Brevundimonas</taxon>
    </lineage>
</organism>
<dbReference type="RefSeq" id="WP_374036425.1">
    <property type="nucleotide sequence ID" value="NZ_CP169082.1"/>
</dbReference>
<reference evidence="2" key="1">
    <citation type="journal article" date="2019" name="Int. J. Syst. Evol. Microbiol.">
        <title>The Global Catalogue of Microorganisms (GCM) 10K type strain sequencing project: providing services to taxonomists for standard genome sequencing and annotation.</title>
        <authorList>
            <consortium name="The Broad Institute Genomics Platform"/>
            <consortium name="The Broad Institute Genome Sequencing Center for Infectious Disease"/>
            <person name="Wu L."/>
            <person name="Ma J."/>
        </authorList>
    </citation>
    <scope>NUCLEOTIDE SEQUENCE [LARGE SCALE GENOMIC DNA]</scope>
    <source>
        <strain evidence="2">JCM 12125</strain>
    </source>
</reference>
<name>A0ABW0FNL8_9CAUL</name>
<comment type="caution">
    <text evidence="1">The sequence shown here is derived from an EMBL/GenBank/DDBJ whole genome shotgun (WGS) entry which is preliminary data.</text>
</comment>
<accession>A0ABW0FNL8</accession>
<sequence>MNEIAAALGSLKVAFDISKSFVGLRDEAMIQLKVIELQGTIIQAQQSAFSAQQERSQFLEQAKSLEGEIAKLKDWSVEKARYELCAPRDGVLLYQLRAPDGRPHHYLCSNCIDNGSKSMIIRTPEVKNWHYVHRCPRCATEYQFEKYDSPGAVSYGSDYDPMEGF</sequence>
<protein>
    <submittedName>
        <fullName evidence="1">Uncharacterized protein</fullName>
    </submittedName>
</protein>
<proteinExistence type="predicted"/>
<dbReference type="EMBL" id="JBHSLF010000007">
    <property type="protein sequence ID" value="MFC5342981.1"/>
    <property type="molecule type" value="Genomic_DNA"/>
</dbReference>